<evidence type="ECO:0000313" key="2">
    <source>
        <dbReference type="Proteomes" id="UP000643207"/>
    </source>
</evidence>
<accession>A0A9X0XHR9</accession>
<proteinExistence type="predicted"/>
<evidence type="ECO:0000313" key="1">
    <source>
        <dbReference type="EMBL" id="MBL0720193.1"/>
    </source>
</evidence>
<dbReference type="InterPro" id="IPR038666">
    <property type="entry name" value="SSP1_head-tail_sf"/>
</dbReference>
<organism evidence="1 2">
    <name type="scientific">Aquariibacter lacus</name>
    <dbReference type="NCBI Taxonomy" id="2801332"/>
    <lineage>
        <taxon>Bacteria</taxon>
        <taxon>Pseudomonadati</taxon>
        <taxon>Pseudomonadota</taxon>
        <taxon>Betaproteobacteria</taxon>
        <taxon>Burkholderiales</taxon>
        <taxon>Sphaerotilaceae</taxon>
        <taxon>Aquariibacter</taxon>
    </lineage>
</organism>
<dbReference type="Pfam" id="PF05521">
    <property type="entry name" value="Phage_HCP"/>
    <property type="match status" value="1"/>
</dbReference>
<dbReference type="Proteomes" id="UP000643207">
    <property type="component" value="Unassembled WGS sequence"/>
</dbReference>
<sequence length="122" mass="13527">MASTTPMHPGELVDRVRLLQPQAGQGALGGPLPGWQDGPEVWARVRERMGLEGLSTLGGVEVQRTLTRRITVRLRYRADVRATWALRLANGRVVQLIGEPMPVTEPGHLRPTWLDLECQEAT</sequence>
<name>A0A9X0XHR9_9BURK</name>
<dbReference type="InterPro" id="IPR008767">
    <property type="entry name" value="Phage_SPP1_head-tail_adaptor"/>
</dbReference>
<dbReference type="AlphaFoldDB" id="A0A9X0XHR9"/>
<keyword evidence="2" id="KW-1185">Reference proteome</keyword>
<dbReference type="EMBL" id="JAERRA010000001">
    <property type="protein sequence ID" value="MBL0720193.1"/>
    <property type="molecule type" value="Genomic_DNA"/>
</dbReference>
<comment type="caution">
    <text evidence="1">The sequence shown here is derived from an EMBL/GenBank/DDBJ whole genome shotgun (WGS) entry which is preliminary data.</text>
</comment>
<gene>
    <name evidence="1" type="ORF">JI742_09855</name>
</gene>
<protein>
    <submittedName>
        <fullName evidence="1">Head-tail adaptor protein</fullName>
    </submittedName>
</protein>
<dbReference type="RefSeq" id="WP_201826056.1">
    <property type="nucleotide sequence ID" value="NZ_JAERRA010000001.1"/>
</dbReference>
<reference evidence="1 2" key="1">
    <citation type="submission" date="2021-01" db="EMBL/GenBank/DDBJ databases">
        <title>Piscinibacter sp. Jin2 Genome sequencing and assembly.</title>
        <authorList>
            <person name="Kim I."/>
        </authorList>
    </citation>
    <scope>NUCLEOTIDE SEQUENCE [LARGE SCALE GENOMIC DNA]</scope>
    <source>
        <strain evidence="1 2">Jin2</strain>
    </source>
</reference>
<dbReference type="Gene3D" id="2.40.10.270">
    <property type="entry name" value="Bacteriophage SPP1 head-tail adaptor protein"/>
    <property type="match status" value="1"/>
</dbReference>